<dbReference type="Pfam" id="PF04321">
    <property type="entry name" value="RmlD_sub_bind"/>
    <property type="match status" value="1"/>
</dbReference>
<dbReference type="CDD" id="cd05254">
    <property type="entry name" value="dTDP_HR_like_SDR_e"/>
    <property type="match status" value="1"/>
</dbReference>
<dbReference type="GO" id="GO:0008831">
    <property type="term" value="F:dTDP-4-dehydrorhamnose reductase activity"/>
    <property type="evidence" value="ECO:0007669"/>
    <property type="project" value="UniProtKB-EC"/>
</dbReference>
<evidence type="ECO:0000259" key="1">
    <source>
        <dbReference type="Pfam" id="PF04321"/>
    </source>
</evidence>
<dbReference type="InterPro" id="IPR029903">
    <property type="entry name" value="RmlD-like-bd"/>
</dbReference>
<dbReference type="SUPFAM" id="SSF51735">
    <property type="entry name" value="NAD(P)-binding Rossmann-fold domains"/>
    <property type="match status" value="1"/>
</dbReference>
<dbReference type="Gene3D" id="3.40.50.720">
    <property type="entry name" value="NAD(P)-binding Rossmann-like Domain"/>
    <property type="match status" value="1"/>
</dbReference>
<dbReference type="NCBIfam" id="TIGR01214">
    <property type="entry name" value="rmlD"/>
    <property type="match status" value="1"/>
</dbReference>
<accession>A0A643K341</accession>
<dbReference type="EMBL" id="VZUS01000001">
    <property type="protein sequence ID" value="KAB1187525.1"/>
    <property type="molecule type" value="Genomic_DNA"/>
</dbReference>
<dbReference type="RefSeq" id="WP_151136266.1">
    <property type="nucleotide sequence ID" value="NZ_VZUS01000001.1"/>
</dbReference>
<organism evidence="2">
    <name type="scientific">Haloferax sp. CBA1149</name>
    <dbReference type="NCBI Taxonomy" id="2650753"/>
    <lineage>
        <taxon>Archaea</taxon>
        <taxon>Methanobacteriati</taxon>
        <taxon>Methanobacteriota</taxon>
        <taxon>Stenosarchaea group</taxon>
        <taxon>Halobacteria</taxon>
        <taxon>Halobacteriales</taxon>
        <taxon>Haloferacaceae</taxon>
        <taxon>Haloferax</taxon>
    </lineage>
</organism>
<dbReference type="InterPro" id="IPR005913">
    <property type="entry name" value="dTDP_dehydrorham_reduct"/>
</dbReference>
<protein>
    <submittedName>
        <fullName evidence="2">dTDP-4-dehydrorhamnose reductase</fullName>
        <ecNumber evidence="2">1.1.1.133</ecNumber>
    </submittedName>
</protein>
<dbReference type="PANTHER" id="PTHR10491">
    <property type="entry name" value="DTDP-4-DEHYDRORHAMNOSE REDUCTASE"/>
    <property type="match status" value="1"/>
</dbReference>
<reference evidence="2" key="1">
    <citation type="submission" date="2019-09" db="EMBL/GenBank/DDBJ databases">
        <title>Genomic analysis of Haloferax sp. CBA1149.</title>
        <authorList>
            <person name="Roh S.W."/>
        </authorList>
    </citation>
    <scope>NUCLEOTIDE SEQUENCE</scope>
    <source>
        <strain evidence="2">CBA1149</strain>
    </source>
</reference>
<comment type="caution">
    <text evidence="2">The sequence shown here is derived from an EMBL/GenBank/DDBJ whole genome shotgun (WGS) entry which is preliminary data.</text>
</comment>
<keyword evidence="2" id="KW-0560">Oxidoreductase</keyword>
<proteinExistence type="predicted"/>
<dbReference type="PANTHER" id="PTHR10491:SF4">
    <property type="entry name" value="METHIONINE ADENOSYLTRANSFERASE 2 SUBUNIT BETA"/>
    <property type="match status" value="1"/>
</dbReference>
<gene>
    <name evidence="2" type="primary">rfbD</name>
    <name evidence="2" type="ORF">Hfx1149_05555</name>
</gene>
<sequence length="300" mass="32347">MRTLVIGANGLLGSVVVKTLKERGADVVGGYHSEPPEFEIPLHELDITDTERVAALVDEHDVDTVINCAAYTDVDGCETNPELAAQVNGVAPGEIAEVCTTRNIDFVHFSTDYVFAGDTDEHYAEDTDTDPVQEYGASKLAGEKSVRDADSESLILRLSFVYGARGDTKSITGFPQWVASTLSSGDEVPLFTDQCFTPSRAGHVAEATLDLLEANDSGTFHVASQSAVTPYEFGEQICELIGSDESLIAQSSMSDLNRDAARPQNSSLDVSKIEAELGRPQPTLRDDLEEIEGAFSDYML</sequence>
<dbReference type="InterPro" id="IPR036291">
    <property type="entry name" value="NAD(P)-bd_dom_sf"/>
</dbReference>
<dbReference type="EC" id="1.1.1.133" evidence="2"/>
<dbReference type="AlphaFoldDB" id="A0A643K341"/>
<name>A0A643K341_9EURY</name>
<evidence type="ECO:0000313" key="2">
    <source>
        <dbReference type="EMBL" id="KAB1187525.1"/>
    </source>
</evidence>
<feature type="domain" description="RmlD-like substrate binding" evidence="1">
    <location>
        <begin position="1"/>
        <end position="291"/>
    </location>
</feature>